<dbReference type="InterPro" id="IPR050979">
    <property type="entry name" value="LD-transpeptidase"/>
</dbReference>
<sequence length="448" mass="49075">MKRFPHLKRYVREHPDNKMAWYLLGKEYEADGQPGKANYCFNRAQEVYEAYEHAHVPEDILAEYEQKLHEAAQRREKSRSKRRAWLLAAALLLLIGFRYAEAPGISAPRLSAEIEVSSEPPTEVFTAAEADEPSSIAAAAAGYLQDGRDVKASVLGMERQGKWLMWREGLPIAAEVEAGEAAGESVLRSYDPKTCDCEAKLTGKQRKAARAWMREQESLAALASAIGSYRAGGEGIPKQMAELNRPFPDNVLSGSTPVMRRSFPALAASLKREAYGQAAKPIASGSGRPVSPTTLGGAPYLSEPLEIVVDRSRHRLAVVSGSVLLRSYEVGLGGAKTPTGTFVVSDKVVNPNGRSDGEFGSRGMQLSDTDYAIHGTDEPGSIGGDESHGCVRMNKADIEELFDLVPAGTRVTLADDVLPEEIVVPKQRFKSEQRQDQTNDRKVYKWLN</sequence>
<dbReference type="Pfam" id="PF03734">
    <property type="entry name" value="YkuD"/>
    <property type="match status" value="1"/>
</dbReference>
<evidence type="ECO:0000256" key="11">
    <source>
        <dbReference type="SAM" id="Phobius"/>
    </source>
</evidence>
<dbReference type="SUPFAM" id="SSF141523">
    <property type="entry name" value="L,D-transpeptidase catalytic domain-like"/>
    <property type="match status" value="1"/>
</dbReference>
<dbReference type="RefSeq" id="WP_141449229.1">
    <property type="nucleotide sequence ID" value="NZ_CP041217.1"/>
</dbReference>
<feature type="transmembrane region" description="Helical" evidence="11">
    <location>
        <begin position="84"/>
        <end position="100"/>
    </location>
</feature>
<keyword evidence="11" id="KW-0472">Membrane</keyword>
<dbReference type="Gene3D" id="1.25.40.10">
    <property type="entry name" value="Tetratricopeptide repeat domain"/>
    <property type="match status" value="1"/>
</dbReference>
<evidence type="ECO:0000256" key="10">
    <source>
        <dbReference type="SAM" id="MobiDB-lite"/>
    </source>
</evidence>
<evidence type="ECO:0000256" key="5">
    <source>
        <dbReference type="ARBA" id="ARBA00022801"/>
    </source>
</evidence>
<comment type="pathway">
    <text evidence="1 9">Cell wall biogenesis; peptidoglycan biosynthesis.</text>
</comment>
<dbReference type="PROSITE" id="PS52029">
    <property type="entry name" value="LD_TPASE"/>
    <property type="match status" value="1"/>
</dbReference>
<evidence type="ECO:0000256" key="6">
    <source>
        <dbReference type="ARBA" id="ARBA00022960"/>
    </source>
</evidence>
<keyword evidence="11" id="KW-0812">Transmembrane</keyword>
<evidence type="ECO:0000313" key="14">
    <source>
        <dbReference type="Proteomes" id="UP000316968"/>
    </source>
</evidence>
<keyword evidence="14" id="KW-1185">Reference proteome</keyword>
<proteinExistence type="inferred from homology"/>
<comment type="similarity">
    <text evidence="2">Belongs to the YkuD family.</text>
</comment>
<name>A0A4Y6V1K7_SACBS</name>
<evidence type="ECO:0000256" key="1">
    <source>
        <dbReference type="ARBA" id="ARBA00004752"/>
    </source>
</evidence>
<dbReference type="AlphaFoldDB" id="A0A4Y6V1K7"/>
<dbReference type="InterPro" id="IPR011990">
    <property type="entry name" value="TPR-like_helical_dom_sf"/>
</dbReference>
<evidence type="ECO:0000256" key="9">
    <source>
        <dbReference type="PROSITE-ProRule" id="PRU01373"/>
    </source>
</evidence>
<feature type="domain" description="L,D-TPase catalytic" evidence="12">
    <location>
        <begin position="305"/>
        <end position="414"/>
    </location>
</feature>
<gene>
    <name evidence="13" type="ORF">FFV09_18685</name>
</gene>
<protein>
    <submittedName>
        <fullName evidence="13">L,D-transpeptidase</fullName>
    </submittedName>
</protein>
<accession>A0A4Y6V1K7</accession>
<dbReference type="PANTHER" id="PTHR30582">
    <property type="entry name" value="L,D-TRANSPEPTIDASE"/>
    <property type="match status" value="1"/>
</dbReference>
<dbReference type="CDD" id="cd16913">
    <property type="entry name" value="YkuD_like"/>
    <property type="match status" value="1"/>
</dbReference>
<dbReference type="GO" id="GO:0071972">
    <property type="term" value="F:peptidoglycan L,D-transpeptidase activity"/>
    <property type="evidence" value="ECO:0007669"/>
    <property type="project" value="TreeGrafter"/>
</dbReference>
<evidence type="ECO:0000256" key="8">
    <source>
        <dbReference type="ARBA" id="ARBA00023316"/>
    </source>
</evidence>
<keyword evidence="5" id="KW-0378">Hydrolase</keyword>
<dbReference type="SUPFAM" id="SSF48452">
    <property type="entry name" value="TPR-like"/>
    <property type="match status" value="1"/>
</dbReference>
<evidence type="ECO:0000256" key="7">
    <source>
        <dbReference type="ARBA" id="ARBA00022984"/>
    </source>
</evidence>
<organism evidence="13 14">
    <name type="scientific">Saccharibacillus brassicae</name>
    <dbReference type="NCBI Taxonomy" id="2583377"/>
    <lineage>
        <taxon>Bacteria</taxon>
        <taxon>Bacillati</taxon>
        <taxon>Bacillota</taxon>
        <taxon>Bacilli</taxon>
        <taxon>Bacillales</taxon>
        <taxon>Paenibacillaceae</taxon>
        <taxon>Saccharibacillus</taxon>
    </lineage>
</organism>
<dbReference type="KEGG" id="saca:FFV09_18685"/>
<dbReference type="OrthoDB" id="9787225at2"/>
<feature type="region of interest" description="Disordered" evidence="10">
    <location>
        <begin position="429"/>
        <end position="448"/>
    </location>
</feature>
<dbReference type="Proteomes" id="UP000316968">
    <property type="component" value="Chromosome"/>
</dbReference>
<evidence type="ECO:0000313" key="13">
    <source>
        <dbReference type="EMBL" id="QDH22688.1"/>
    </source>
</evidence>
<feature type="active site" description="Nucleophile" evidence="9">
    <location>
        <position position="390"/>
    </location>
</feature>
<evidence type="ECO:0000256" key="2">
    <source>
        <dbReference type="ARBA" id="ARBA00005992"/>
    </source>
</evidence>
<keyword evidence="11" id="KW-1133">Transmembrane helix</keyword>
<dbReference type="InterPro" id="IPR005490">
    <property type="entry name" value="LD_TPept_cat_dom"/>
</dbReference>
<evidence type="ECO:0000256" key="4">
    <source>
        <dbReference type="ARBA" id="ARBA00022679"/>
    </source>
</evidence>
<keyword evidence="8 9" id="KW-0961">Cell wall biogenesis/degradation</keyword>
<dbReference type="GO" id="GO:0008360">
    <property type="term" value="P:regulation of cell shape"/>
    <property type="evidence" value="ECO:0007669"/>
    <property type="project" value="UniProtKB-UniRule"/>
</dbReference>
<dbReference type="GO" id="GO:0016757">
    <property type="term" value="F:glycosyltransferase activity"/>
    <property type="evidence" value="ECO:0007669"/>
    <property type="project" value="UniProtKB-KW"/>
</dbReference>
<keyword evidence="6 9" id="KW-0133">Cell shape</keyword>
<dbReference type="Gene3D" id="2.40.440.10">
    <property type="entry name" value="L,D-transpeptidase catalytic domain-like"/>
    <property type="match status" value="1"/>
</dbReference>
<dbReference type="GO" id="GO:0018104">
    <property type="term" value="P:peptidoglycan-protein cross-linking"/>
    <property type="evidence" value="ECO:0007669"/>
    <property type="project" value="TreeGrafter"/>
</dbReference>
<keyword evidence="4" id="KW-0808">Transferase</keyword>
<dbReference type="PANTHER" id="PTHR30582:SF24">
    <property type="entry name" value="L,D-TRANSPEPTIDASE ERFK_SRFK-RELATED"/>
    <property type="match status" value="1"/>
</dbReference>
<evidence type="ECO:0000259" key="12">
    <source>
        <dbReference type="PROSITE" id="PS52029"/>
    </source>
</evidence>
<dbReference type="UniPathway" id="UPA00219"/>
<feature type="active site" description="Proton donor/acceptor" evidence="9">
    <location>
        <position position="374"/>
    </location>
</feature>
<dbReference type="EMBL" id="CP041217">
    <property type="protein sequence ID" value="QDH22688.1"/>
    <property type="molecule type" value="Genomic_DNA"/>
</dbReference>
<evidence type="ECO:0000256" key="3">
    <source>
        <dbReference type="ARBA" id="ARBA00022676"/>
    </source>
</evidence>
<dbReference type="InterPro" id="IPR038063">
    <property type="entry name" value="Transpep_catalytic_dom"/>
</dbReference>
<dbReference type="GO" id="GO:0071555">
    <property type="term" value="P:cell wall organization"/>
    <property type="evidence" value="ECO:0007669"/>
    <property type="project" value="UniProtKB-UniRule"/>
</dbReference>
<keyword evidence="3" id="KW-0328">Glycosyltransferase</keyword>
<keyword evidence="7 9" id="KW-0573">Peptidoglycan synthesis</keyword>
<reference evidence="13 14" key="1">
    <citation type="submission" date="2019-06" db="EMBL/GenBank/DDBJ databases">
        <title>Saccharibacillus brassicae sp. nov., an endophytic bacterium isolated from Chinese cabbage seeds (Brassica pekinensis).</title>
        <authorList>
            <person name="Jiang L."/>
            <person name="Lee J."/>
            <person name="Kim S.W."/>
        </authorList>
    </citation>
    <scope>NUCLEOTIDE SEQUENCE [LARGE SCALE GENOMIC DNA]</scope>
    <source>
        <strain evidence="14">KCTC 43072 / ATSA2</strain>
    </source>
</reference>
<dbReference type="GO" id="GO:0005576">
    <property type="term" value="C:extracellular region"/>
    <property type="evidence" value="ECO:0007669"/>
    <property type="project" value="TreeGrafter"/>
</dbReference>